<proteinExistence type="inferred from homology"/>
<comment type="catalytic activity">
    <reaction evidence="8">
        <text>L-valine + 2-oxoglutarate = 3-methyl-2-oxobutanoate + L-glutamate</text>
        <dbReference type="Rhea" id="RHEA:24813"/>
        <dbReference type="ChEBI" id="CHEBI:11851"/>
        <dbReference type="ChEBI" id="CHEBI:16810"/>
        <dbReference type="ChEBI" id="CHEBI:29985"/>
        <dbReference type="ChEBI" id="CHEBI:57762"/>
        <dbReference type="EC" id="2.6.1.42"/>
    </reaction>
</comment>
<dbReference type="Pfam" id="PF01063">
    <property type="entry name" value="Aminotran_4"/>
    <property type="match status" value="1"/>
</dbReference>
<dbReference type="SUPFAM" id="SSF56752">
    <property type="entry name" value="D-aminoacid aminotransferase-like PLP-dependent enzymes"/>
    <property type="match status" value="1"/>
</dbReference>
<comment type="caution">
    <text evidence="13">The sequence shown here is derived from an EMBL/GenBank/DDBJ whole genome shotgun (WGS) entry which is preliminary data.</text>
</comment>
<evidence type="ECO:0000256" key="6">
    <source>
        <dbReference type="ARBA" id="ARBA00013053"/>
    </source>
</evidence>
<comment type="pathway">
    <text evidence="4">Amino-acid biosynthesis; L-leucine biosynthesis; L-leucine from 3-methyl-2-oxobutanoate: step 4/4.</text>
</comment>
<dbReference type="PROSITE" id="PS00770">
    <property type="entry name" value="AA_TRANSFER_CLASS_4"/>
    <property type="match status" value="1"/>
</dbReference>
<evidence type="ECO:0000256" key="7">
    <source>
        <dbReference type="ARBA" id="ARBA00022898"/>
    </source>
</evidence>
<keyword evidence="7 12" id="KW-0663">Pyridoxal phosphate</keyword>
<name>A0ABW5E0D9_9BACT</name>
<reference evidence="14" key="1">
    <citation type="journal article" date="2019" name="Int. J. Syst. Evol. Microbiol.">
        <title>The Global Catalogue of Microorganisms (GCM) 10K type strain sequencing project: providing services to taxonomists for standard genome sequencing and annotation.</title>
        <authorList>
            <consortium name="The Broad Institute Genomics Platform"/>
            <consortium name="The Broad Institute Genome Sequencing Center for Infectious Disease"/>
            <person name="Wu L."/>
            <person name="Ma J."/>
        </authorList>
    </citation>
    <scope>NUCLEOTIDE SEQUENCE [LARGE SCALE GENOMIC DNA]</scope>
    <source>
        <strain evidence="14">JCM 16545</strain>
    </source>
</reference>
<comment type="catalytic activity">
    <reaction evidence="9">
        <text>L-isoleucine + 2-oxoglutarate = (S)-3-methyl-2-oxopentanoate + L-glutamate</text>
        <dbReference type="Rhea" id="RHEA:24801"/>
        <dbReference type="ChEBI" id="CHEBI:16810"/>
        <dbReference type="ChEBI" id="CHEBI:29985"/>
        <dbReference type="ChEBI" id="CHEBI:35146"/>
        <dbReference type="ChEBI" id="CHEBI:58045"/>
        <dbReference type="EC" id="2.6.1.42"/>
    </reaction>
</comment>
<dbReference type="RefSeq" id="WP_377095638.1">
    <property type="nucleotide sequence ID" value="NZ_JBHSJM010000001.1"/>
</dbReference>
<keyword evidence="13" id="KW-0808">Transferase</keyword>
<comment type="pathway">
    <text evidence="2">Amino-acid biosynthesis; L-isoleucine biosynthesis; L-isoleucine from 2-oxobutanoate: step 4/4.</text>
</comment>
<evidence type="ECO:0000256" key="5">
    <source>
        <dbReference type="ARBA" id="ARBA00009320"/>
    </source>
</evidence>
<dbReference type="InterPro" id="IPR001544">
    <property type="entry name" value="Aminotrans_IV"/>
</dbReference>
<evidence type="ECO:0000256" key="3">
    <source>
        <dbReference type="ARBA" id="ARBA00004931"/>
    </source>
</evidence>
<dbReference type="InterPro" id="IPR043132">
    <property type="entry name" value="BCAT-like_C"/>
</dbReference>
<evidence type="ECO:0000256" key="1">
    <source>
        <dbReference type="ARBA" id="ARBA00001933"/>
    </source>
</evidence>
<dbReference type="EC" id="2.6.1.42" evidence="6"/>
<dbReference type="InterPro" id="IPR050571">
    <property type="entry name" value="Class-IV_PLP-Dep_Aminotrnsfr"/>
</dbReference>
<organism evidence="13 14">
    <name type="scientific">Rubritalea spongiae</name>
    <dbReference type="NCBI Taxonomy" id="430797"/>
    <lineage>
        <taxon>Bacteria</taxon>
        <taxon>Pseudomonadati</taxon>
        <taxon>Verrucomicrobiota</taxon>
        <taxon>Verrucomicrobiia</taxon>
        <taxon>Verrucomicrobiales</taxon>
        <taxon>Rubritaleaceae</taxon>
        <taxon>Rubritalea</taxon>
    </lineage>
</organism>
<comment type="cofactor">
    <cofactor evidence="1 12">
        <name>pyridoxal 5'-phosphate</name>
        <dbReference type="ChEBI" id="CHEBI:597326"/>
    </cofactor>
</comment>
<comment type="similarity">
    <text evidence="5 11">Belongs to the class-IV pyridoxal-phosphate-dependent aminotransferase family.</text>
</comment>
<keyword evidence="13" id="KW-0032">Aminotransferase</keyword>
<dbReference type="Proteomes" id="UP001597297">
    <property type="component" value="Unassembled WGS sequence"/>
</dbReference>
<dbReference type="GO" id="GO:0008483">
    <property type="term" value="F:transaminase activity"/>
    <property type="evidence" value="ECO:0007669"/>
    <property type="project" value="UniProtKB-KW"/>
</dbReference>
<protein>
    <recommendedName>
        <fullName evidence="6">branched-chain-amino-acid transaminase</fullName>
        <ecNumber evidence="6">2.6.1.42</ecNumber>
    </recommendedName>
</protein>
<accession>A0ABW5E0D9</accession>
<dbReference type="EMBL" id="JBHUJC010000018">
    <property type="protein sequence ID" value="MFD2276042.1"/>
    <property type="molecule type" value="Genomic_DNA"/>
</dbReference>
<evidence type="ECO:0000256" key="10">
    <source>
        <dbReference type="ARBA" id="ARBA00049229"/>
    </source>
</evidence>
<gene>
    <name evidence="13" type="ORF">ACFSQZ_06145</name>
</gene>
<dbReference type="InterPro" id="IPR018300">
    <property type="entry name" value="Aminotrans_IV_CS"/>
</dbReference>
<comment type="catalytic activity">
    <reaction evidence="10">
        <text>L-leucine + 2-oxoglutarate = 4-methyl-2-oxopentanoate + L-glutamate</text>
        <dbReference type="Rhea" id="RHEA:18321"/>
        <dbReference type="ChEBI" id="CHEBI:16810"/>
        <dbReference type="ChEBI" id="CHEBI:17865"/>
        <dbReference type="ChEBI" id="CHEBI:29985"/>
        <dbReference type="ChEBI" id="CHEBI:57427"/>
        <dbReference type="EC" id="2.6.1.42"/>
    </reaction>
</comment>
<evidence type="ECO:0000256" key="2">
    <source>
        <dbReference type="ARBA" id="ARBA00004824"/>
    </source>
</evidence>
<dbReference type="Gene3D" id="3.30.470.10">
    <property type="match status" value="1"/>
</dbReference>
<dbReference type="InterPro" id="IPR043131">
    <property type="entry name" value="BCAT-like_N"/>
</dbReference>
<evidence type="ECO:0000256" key="9">
    <source>
        <dbReference type="ARBA" id="ARBA00048798"/>
    </source>
</evidence>
<sequence>MTQVRKGSVIDWVDGVYQPAYSAILASGDLGLSVGLGLFDSLCGYAGRPFDFEKHYKRLAHDASRCEFEVPERVELEQVLIELMKCNGFTEGRCRLRVSIYSRGNGGQSVVVSATDLPQRGEYSSVILSPYKVNEHSPLTGVKSTSYAANYLALKEAQAEGADEAILLNTSGFLCEGATSNIFLVSDGEIYTPSLSSGCLPGVTRDTVLEIAEEIGVVSHVVPLTVEELEQCDEAFLTSSLREVQPIVEINGREMGTVNGEVVQRLREVYQKKAWH</sequence>
<evidence type="ECO:0000256" key="4">
    <source>
        <dbReference type="ARBA" id="ARBA00005072"/>
    </source>
</evidence>
<keyword evidence="14" id="KW-1185">Reference proteome</keyword>
<dbReference type="CDD" id="cd00449">
    <property type="entry name" value="PLPDE_IV"/>
    <property type="match status" value="1"/>
</dbReference>
<evidence type="ECO:0000256" key="12">
    <source>
        <dbReference type="RuleBase" id="RU004516"/>
    </source>
</evidence>
<dbReference type="InterPro" id="IPR036038">
    <property type="entry name" value="Aminotransferase-like"/>
</dbReference>
<dbReference type="PANTHER" id="PTHR42743:SF11">
    <property type="entry name" value="AMINODEOXYCHORISMATE LYASE"/>
    <property type="match status" value="1"/>
</dbReference>
<evidence type="ECO:0000256" key="8">
    <source>
        <dbReference type="ARBA" id="ARBA00048212"/>
    </source>
</evidence>
<dbReference type="Gene3D" id="3.20.10.10">
    <property type="entry name" value="D-amino Acid Aminotransferase, subunit A, domain 2"/>
    <property type="match status" value="1"/>
</dbReference>
<evidence type="ECO:0000313" key="14">
    <source>
        <dbReference type="Proteomes" id="UP001597297"/>
    </source>
</evidence>
<evidence type="ECO:0000313" key="13">
    <source>
        <dbReference type="EMBL" id="MFD2276042.1"/>
    </source>
</evidence>
<comment type="pathway">
    <text evidence="3">Amino-acid biosynthesis; L-valine biosynthesis; L-valine from pyruvate: step 4/4.</text>
</comment>
<evidence type="ECO:0000256" key="11">
    <source>
        <dbReference type="RuleBase" id="RU004106"/>
    </source>
</evidence>
<dbReference type="PANTHER" id="PTHR42743">
    <property type="entry name" value="AMINO-ACID AMINOTRANSFERASE"/>
    <property type="match status" value="1"/>
</dbReference>